<dbReference type="GO" id="GO:0003723">
    <property type="term" value="F:RNA binding"/>
    <property type="evidence" value="ECO:0007669"/>
    <property type="project" value="InterPro"/>
</dbReference>
<dbReference type="PANTHER" id="PTHR31368:SF6">
    <property type="entry name" value="KH HOMOLOGY DOMAIN-CONTAINING PROTEIN 1"/>
    <property type="match status" value="1"/>
</dbReference>
<name>A0A5F9D5G5_RABIT</name>
<keyword evidence="4" id="KW-1185">Reference proteome</keyword>
<evidence type="ECO:0000259" key="2">
    <source>
        <dbReference type="Pfam" id="PF16005"/>
    </source>
</evidence>
<feature type="domain" description="KH-like RNA-binding" evidence="2">
    <location>
        <begin position="67"/>
        <end position="128"/>
    </location>
</feature>
<dbReference type="EMBL" id="AAGW02018843">
    <property type="status" value="NOT_ANNOTATED_CDS"/>
    <property type="molecule type" value="Genomic_DNA"/>
</dbReference>
<comment type="similarity">
    <text evidence="1">Belongs to the KHDC1 family.</text>
</comment>
<dbReference type="CDD" id="cd12795">
    <property type="entry name" value="FILIA_N_like"/>
    <property type="match status" value="1"/>
</dbReference>
<dbReference type="AlphaFoldDB" id="A0A5F9D5G5"/>
<dbReference type="GO" id="GO:0005737">
    <property type="term" value="C:cytoplasm"/>
    <property type="evidence" value="ECO:0007669"/>
    <property type="project" value="TreeGrafter"/>
</dbReference>
<proteinExistence type="inferred from homology"/>
<dbReference type="EMBL" id="AAGW02018845">
    <property type="status" value="NOT_ANNOTATED_CDS"/>
    <property type="molecule type" value="Genomic_DNA"/>
</dbReference>
<evidence type="ECO:0000313" key="3">
    <source>
        <dbReference type="Ensembl" id="ENSOCUP00000040571.1"/>
    </source>
</evidence>
<evidence type="ECO:0000256" key="1">
    <source>
        <dbReference type="ARBA" id="ARBA00009081"/>
    </source>
</evidence>
<reference evidence="3 4" key="1">
    <citation type="journal article" date="2011" name="Nature">
        <title>A high-resolution map of human evolutionary constraint using 29 mammals.</title>
        <authorList>
            <person name="Lindblad-Toh K."/>
            <person name="Garber M."/>
            <person name="Zuk O."/>
            <person name="Lin M.F."/>
            <person name="Parker B.J."/>
            <person name="Washietl S."/>
            <person name="Kheradpour P."/>
            <person name="Ernst J."/>
            <person name="Jordan G."/>
            <person name="Mauceli E."/>
            <person name="Ward L.D."/>
            <person name="Lowe C.B."/>
            <person name="Holloway A.K."/>
            <person name="Clamp M."/>
            <person name="Gnerre S."/>
            <person name="Alfoldi J."/>
            <person name="Beal K."/>
            <person name="Chang J."/>
            <person name="Clawson H."/>
            <person name="Cuff J."/>
            <person name="Di Palma F."/>
            <person name="Fitzgerald S."/>
            <person name="Flicek P."/>
            <person name="Guttman M."/>
            <person name="Hubisz M.J."/>
            <person name="Jaffe D.B."/>
            <person name="Jungreis I."/>
            <person name="Kent W.J."/>
            <person name="Kostka D."/>
            <person name="Lara M."/>
            <person name="Martins A.L."/>
            <person name="Massingham T."/>
            <person name="Moltke I."/>
            <person name="Raney B.J."/>
            <person name="Rasmussen M.D."/>
            <person name="Robinson J."/>
            <person name="Stark A."/>
            <person name="Vilella A.J."/>
            <person name="Wen J."/>
            <person name="Xie X."/>
            <person name="Zody M.C."/>
            <person name="Baldwin J."/>
            <person name="Bloom T."/>
            <person name="Chin C.W."/>
            <person name="Heiman D."/>
            <person name="Nicol R."/>
            <person name="Nusbaum C."/>
            <person name="Young S."/>
            <person name="Wilkinson J."/>
            <person name="Worley K.C."/>
            <person name="Kovar C.L."/>
            <person name="Muzny D.M."/>
            <person name="Gibbs R.A."/>
            <person name="Cree A."/>
            <person name="Dihn H.H."/>
            <person name="Fowler G."/>
            <person name="Jhangiani S."/>
            <person name="Joshi V."/>
            <person name="Lee S."/>
            <person name="Lewis L.R."/>
            <person name="Nazareth L.V."/>
            <person name="Okwuonu G."/>
            <person name="Santibanez J."/>
            <person name="Warren W.C."/>
            <person name="Mardis E.R."/>
            <person name="Weinstock G.M."/>
            <person name="Wilson R.K."/>
            <person name="Delehaunty K."/>
            <person name="Dooling D."/>
            <person name="Fronik C."/>
            <person name="Fulton L."/>
            <person name="Fulton B."/>
            <person name="Graves T."/>
            <person name="Minx P."/>
            <person name="Sodergren E."/>
            <person name="Birney E."/>
            <person name="Margulies E.H."/>
            <person name="Herrero J."/>
            <person name="Green E.D."/>
            <person name="Haussler D."/>
            <person name="Siepel A."/>
            <person name="Goldman N."/>
            <person name="Pollard K.S."/>
            <person name="Pedersen J.S."/>
            <person name="Lander E.S."/>
            <person name="Kellis M."/>
        </authorList>
    </citation>
    <scope>NUCLEOTIDE SEQUENCE [LARGE SCALE GENOMIC DNA]</scope>
    <source>
        <strain evidence="3 4">Thorbecke inbred</strain>
    </source>
</reference>
<dbReference type="Proteomes" id="UP000001811">
    <property type="component" value="Chromosome 12"/>
</dbReference>
<dbReference type="Gene3D" id="3.30.1370.10">
    <property type="entry name" value="K Homology domain, type 1"/>
    <property type="match status" value="1"/>
</dbReference>
<dbReference type="EMBL" id="AAGW02018844">
    <property type="status" value="NOT_ANNOTATED_CDS"/>
    <property type="molecule type" value="Genomic_DNA"/>
</dbReference>
<reference evidence="3" key="3">
    <citation type="submission" date="2025-09" db="UniProtKB">
        <authorList>
            <consortium name="Ensembl"/>
        </authorList>
    </citation>
    <scope>IDENTIFICATION</scope>
    <source>
        <strain evidence="3">Thorbecke</strain>
    </source>
</reference>
<dbReference type="EMBL" id="AAGW02018842">
    <property type="status" value="NOT_ANNOTATED_CDS"/>
    <property type="molecule type" value="Genomic_DNA"/>
</dbReference>
<sequence length="187" mass="21434">MLQWWFTWKRSRRSRYLVSVRCPHLPPSHALFPASVLPFPAPHWSQLPPPRPPFPRGWSLHVLSLLLLTGHNDAHLRCIEVHSQTLIQLESWFTATGQTRVTVVGPPRARQWLMDMIWSLGNWDPYQQDQGRDMLHRVRSQPLTQEDLTSCFRVQPSTGDLSLATRMSGNISLGLPPASPLPQFSSF</sequence>
<dbReference type="PaxDb" id="9986-ENSOCUP00000016930"/>
<dbReference type="GeneTree" id="ENSGT00940000154353"/>
<dbReference type="Ensembl" id="ENSOCUT00000044516.1">
    <property type="protein sequence ID" value="ENSOCUP00000040571.1"/>
    <property type="gene ID" value="ENSOCUG00000031374.1"/>
</dbReference>
<organism evidence="3 4">
    <name type="scientific">Oryctolagus cuniculus</name>
    <name type="common">Rabbit</name>
    <dbReference type="NCBI Taxonomy" id="9986"/>
    <lineage>
        <taxon>Eukaryota</taxon>
        <taxon>Metazoa</taxon>
        <taxon>Chordata</taxon>
        <taxon>Craniata</taxon>
        <taxon>Vertebrata</taxon>
        <taxon>Euteleostomi</taxon>
        <taxon>Mammalia</taxon>
        <taxon>Eutheria</taxon>
        <taxon>Euarchontoglires</taxon>
        <taxon>Glires</taxon>
        <taxon>Lagomorpha</taxon>
        <taxon>Leporidae</taxon>
        <taxon>Oryctolagus</taxon>
    </lineage>
</organism>
<protein>
    <recommendedName>
        <fullName evidence="2">KH-like RNA-binding domain-containing protein</fullName>
    </recommendedName>
</protein>
<accession>A0A5F9D5G5</accession>
<dbReference type="InterPro" id="IPR031952">
    <property type="entry name" value="MOEP19_KH-like"/>
</dbReference>
<evidence type="ECO:0000313" key="4">
    <source>
        <dbReference type="Proteomes" id="UP000001811"/>
    </source>
</evidence>
<reference evidence="3" key="2">
    <citation type="submission" date="2025-08" db="UniProtKB">
        <authorList>
            <consortium name="Ensembl"/>
        </authorList>
    </citation>
    <scope>IDENTIFICATION</scope>
    <source>
        <strain evidence="3">Thorbecke</strain>
    </source>
</reference>
<dbReference type="Pfam" id="PF16005">
    <property type="entry name" value="MOEP19"/>
    <property type="match status" value="1"/>
</dbReference>
<dbReference type="InParanoid" id="A0A5F9D5G5"/>
<dbReference type="InterPro" id="IPR036612">
    <property type="entry name" value="KH_dom_type_1_sf"/>
</dbReference>
<dbReference type="PANTHER" id="PTHR31368">
    <property type="entry name" value="DEVELOPMENT PLURPOTENCY-ASSOCIATED PROTEIN 1/5 FAMILY MEMBER"/>
    <property type="match status" value="1"/>
</dbReference>